<dbReference type="Pfam" id="PF01189">
    <property type="entry name" value="Methyltr_RsmB-F"/>
    <property type="match status" value="1"/>
</dbReference>
<dbReference type="OrthoDB" id="9810297at2"/>
<evidence type="ECO:0000256" key="1">
    <source>
        <dbReference type="ARBA" id="ARBA00022603"/>
    </source>
</evidence>
<dbReference type="GO" id="GO:0006355">
    <property type="term" value="P:regulation of DNA-templated transcription"/>
    <property type="evidence" value="ECO:0007669"/>
    <property type="project" value="InterPro"/>
</dbReference>
<feature type="binding site" evidence="5">
    <location>
        <begin position="256"/>
        <end position="262"/>
    </location>
    <ligand>
        <name>S-adenosyl-L-methionine</name>
        <dbReference type="ChEBI" id="CHEBI:59789"/>
    </ligand>
</feature>
<evidence type="ECO:0000313" key="8">
    <source>
        <dbReference type="Proteomes" id="UP000199415"/>
    </source>
</evidence>
<sequence length="441" mass="47901">MSEPESPEPAPGRESRRAALELLRGVLRKHRTLEDAIGHTPRWRNLEARDRAFARHLAATTLRRLGQLDAVIARCLDRPLKPKLAAVQDLLRLGAAQVLFMDTPAHAAVGETVALAVGVRVGAHRNLLNAVLRRIAREGDSLLDGLDAPHLNTPDWLWQGWTAAYGEATARAIAEQHMQEPPLDFTVVEQTDREAWRERLGARELPMGTLRLPPGTRDPRRLPGYDDGAWWVQDAAAGLPPKLLGEVRGKRVVELCAAPGGKTAQLVAQGAEVLAVDRSTERLRQLVDNLNRLSLGAATVAADVTQWQPPEKLENILLDAPCTATGTLRRHPDIARLKQPADVPAMAELQMALLRSAARMLAPGGTLVYAVCSLEPTEGVELVDTLLAEHGDIERVPVDPAEIGGLPEAVTAAGDVRTLPHHLGEQGGLDAFYIARLRRSA</sequence>
<dbReference type="GO" id="GO:0003723">
    <property type="term" value="F:RNA binding"/>
    <property type="evidence" value="ECO:0007669"/>
    <property type="project" value="UniProtKB-UniRule"/>
</dbReference>
<dbReference type="InterPro" id="IPR006027">
    <property type="entry name" value="NusB_RsmB_TIM44"/>
</dbReference>
<dbReference type="STRING" id="1082479.SAMN05216241_101394"/>
<name>A0A1G7LVY0_9PROT</name>
<dbReference type="Gene3D" id="3.40.50.150">
    <property type="entry name" value="Vaccinia Virus protein VP39"/>
    <property type="match status" value="1"/>
</dbReference>
<dbReference type="PANTHER" id="PTHR22807:SF61">
    <property type="entry name" value="NOL1_NOP2_SUN FAMILY PROTEIN _ ANTITERMINATION NUSB DOMAIN-CONTAINING PROTEIN"/>
    <property type="match status" value="1"/>
</dbReference>
<dbReference type="Proteomes" id="UP000199415">
    <property type="component" value="Unassembled WGS sequence"/>
</dbReference>
<keyword evidence="8" id="KW-1185">Reference proteome</keyword>
<dbReference type="InterPro" id="IPR035926">
    <property type="entry name" value="NusB-like_sf"/>
</dbReference>
<accession>A0A1G7LVY0</accession>
<dbReference type="Gene3D" id="1.10.940.10">
    <property type="entry name" value="NusB-like"/>
    <property type="match status" value="1"/>
</dbReference>
<feature type="binding site" evidence="5">
    <location>
        <position position="303"/>
    </location>
    <ligand>
        <name>S-adenosyl-L-methionine</name>
        <dbReference type="ChEBI" id="CHEBI:59789"/>
    </ligand>
</feature>
<evidence type="ECO:0000256" key="3">
    <source>
        <dbReference type="ARBA" id="ARBA00022691"/>
    </source>
</evidence>
<dbReference type="InterPro" id="IPR001678">
    <property type="entry name" value="MeTrfase_RsmB-F_NOP2_dom"/>
</dbReference>
<organism evidence="7 8">
    <name type="scientific">Limimonas halophila</name>
    <dbReference type="NCBI Taxonomy" id="1082479"/>
    <lineage>
        <taxon>Bacteria</taxon>
        <taxon>Pseudomonadati</taxon>
        <taxon>Pseudomonadota</taxon>
        <taxon>Alphaproteobacteria</taxon>
        <taxon>Rhodospirillales</taxon>
        <taxon>Rhodovibrionaceae</taxon>
        <taxon>Limimonas</taxon>
    </lineage>
</organism>
<dbReference type="InterPro" id="IPR029063">
    <property type="entry name" value="SAM-dependent_MTases_sf"/>
</dbReference>
<feature type="domain" description="SAM-dependent MTase RsmB/NOP-type" evidence="6">
    <location>
        <begin position="145"/>
        <end position="440"/>
    </location>
</feature>
<gene>
    <name evidence="7" type="ORF">SAMN05216241_101394</name>
</gene>
<feature type="binding site" evidence="5">
    <location>
        <position position="277"/>
    </location>
    <ligand>
        <name>S-adenosyl-L-methionine</name>
        <dbReference type="ChEBI" id="CHEBI:59789"/>
    </ligand>
</feature>
<keyword evidence="3 5" id="KW-0949">S-adenosyl-L-methionine</keyword>
<feature type="binding site" evidence="5">
    <location>
        <position position="319"/>
    </location>
    <ligand>
        <name>S-adenosyl-L-methionine</name>
        <dbReference type="ChEBI" id="CHEBI:59789"/>
    </ligand>
</feature>
<evidence type="ECO:0000256" key="5">
    <source>
        <dbReference type="PROSITE-ProRule" id="PRU01023"/>
    </source>
</evidence>
<dbReference type="GO" id="GO:0001510">
    <property type="term" value="P:RNA methylation"/>
    <property type="evidence" value="ECO:0007669"/>
    <property type="project" value="InterPro"/>
</dbReference>
<evidence type="ECO:0000256" key="2">
    <source>
        <dbReference type="ARBA" id="ARBA00022679"/>
    </source>
</evidence>
<dbReference type="SUPFAM" id="SSF48013">
    <property type="entry name" value="NusB-like"/>
    <property type="match status" value="1"/>
</dbReference>
<keyword evidence="4 5" id="KW-0694">RNA-binding</keyword>
<dbReference type="PRINTS" id="PR02008">
    <property type="entry name" value="RCMTFAMILY"/>
</dbReference>
<dbReference type="SUPFAM" id="SSF53335">
    <property type="entry name" value="S-adenosyl-L-methionine-dependent methyltransferases"/>
    <property type="match status" value="1"/>
</dbReference>
<dbReference type="InterPro" id="IPR023267">
    <property type="entry name" value="RCMT"/>
</dbReference>
<proteinExistence type="inferred from homology"/>
<dbReference type="PANTHER" id="PTHR22807">
    <property type="entry name" value="NOP2 YEAST -RELATED NOL1/NOP2/FMU SUN DOMAIN-CONTAINING"/>
    <property type="match status" value="1"/>
</dbReference>
<dbReference type="RefSeq" id="WP_090018419.1">
    <property type="nucleotide sequence ID" value="NZ_FNCE01000001.1"/>
</dbReference>
<comment type="similarity">
    <text evidence="5">Belongs to the class I-like SAM-binding methyltransferase superfamily. RsmB/NOP family.</text>
</comment>
<evidence type="ECO:0000256" key="4">
    <source>
        <dbReference type="ARBA" id="ARBA00022884"/>
    </source>
</evidence>
<keyword evidence="1 5" id="KW-0489">Methyltransferase</keyword>
<dbReference type="EMBL" id="FNCE01000001">
    <property type="protein sequence ID" value="SDF53655.1"/>
    <property type="molecule type" value="Genomic_DNA"/>
</dbReference>
<dbReference type="Pfam" id="PF01029">
    <property type="entry name" value="NusB"/>
    <property type="match status" value="1"/>
</dbReference>
<dbReference type="AlphaFoldDB" id="A0A1G7LVY0"/>
<dbReference type="InterPro" id="IPR049560">
    <property type="entry name" value="MeTrfase_RsmB-F_NOP2_cat"/>
</dbReference>
<dbReference type="CDD" id="cd02440">
    <property type="entry name" value="AdoMet_MTases"/>
    <property type="match status" value="1"/>
</dbReference>
<dbReference type="GO" id="GO:0008173">
    <property type="term" value="F:RNA methyltransferase activity"/>
    <property type="evidence" value="ECO:0007669"/>
    <property type="project" value="InterPro"/>
</dbReference>
<feature type="active site" description="Nucleophile" evidence="5">
    <location>
        <position position="372"/>
    </location>
</feature>
<reference evidence="7 8" key="1">
    <citation type="submission" date="2016-10" db="EMBL/GenBank/DDBJ databases">
        <authorList>
            <person name="de Groot N.N."/>
        </authorList>
    </citation>
    <scope>NUCLEOTIDE SEQUENCE [LARGE SCALE GENOMIC DNA]</scope>
    <source>
        <strain evidence="7 8">DSM 25584</strain>
    </source>
</reference>
<evidence type="ECO:0000259" key="6">
    <source>
        <dbReference type="PROSITE" id="PS51686"/>
    </source>
</evidence>
<dbReference type="FunFam" id="3.40.50.150:FF:000257">
    <property type="entry name" value="16S rRNA methyltransferase"/>
    <property type="match status" value="1"/>
</dbReference>
<evidence type="ECO:0000313" key="7">
    <source>
        <dbReference type="EMBL" id="SDF53655.1"/>
    </source>
</evidence>
<dbReference type="PROSITE" id="PS51686">
    <property type="entry name" value="SAM_MT_RSMB_NOP"/>
    <property type="match status" value="1"/>
</dbReference>
<protein>
    <submittedName>
        <fullName evidence="7">16S rRNA (Cytosine967-C5)-methyltransferase</fullName>
    </submittedName>
</protein>
<keyword evidence="2 5" id="KW-0808">Transferase</keyword>